<keyword evidence="4" id="KW-0443">Lipid metabolism</keyword>
<evidence type="ECO:0000256" key="4">
    <source>
        <dbReference type="ARBA" id="ARBA00023098"/>
    </source>
</evidence>
<comment type="pathway">
    <text evidence="1">Lipid metabolism.</text>
</comment>
<sequence>MDDARARSAVSETADSGWEATGQRRLFAPRLGSTLGAAARLLAFAAFTVLFIPPYWAVMRLGGPYRSLARFYWQAVGRIIQLEIKVHGEVCGKRPLLCVANHTSYADIVVLGSLIPGAFVSKAEVAGWPGFGLIAKLGRTVFVERKRTRTGDQMAEIRRRFADGEPLILFPEGTSSDGNRVLPFKSALFAVAEAPHDGQPVSVQPVSLAYTRLDGLPLGLAWRPFVAWYGDMDLAPHLWALLGLGRKRAEVVFHPPVEVSDFANRKALAEACRARVASGVSAALAGRLDPVAESAGAEVGATQGGLPPVVFHHRPRG</sequence>
<evidence type="ECO:0000256" key="2">
    <source>
        <dbReference type="ARBA" id="ARBA00022516"/>
    </source>
</evidence>
<dbReference type="OrthoDB" id="9806880at2"/>
<dbReference type="PANTHER" id="PTHR10434:SF64">
    <property type="entry name" value="1-ACYL-SN-GLYCEROL-3-PHOSPHATE ACYLTRANSFERASE-RELATED"/>
    <property type="match status" value="1"/>
</dbReference>
<dbReference type="EMBL" id="FNCV01000008">
    <property type="protein sequence ID" value="SDH58889.1"/>
    <property type="molecule type" value="Genomic_DNA"/>
</dbReference>
<dbReference type="STRING" id="83401.SAMN05421742_10860"/>
<dbReference type="InterPro" id="IPR002123">
    <property type="entry name" value="Plipid/glycerol_acylTrfase"/>
</dbReference>
<keyword evidence="2" id="KW-0444">Lipid biosynthesis</keyword>
<keyword evidence="9" id="KW-1185">Reference proteome</keyword>
<evidence type="ECO:0000256" key="5">
    <source>
        <dbReference type="ARBA" id="ARBA00023315"/>
    </source>
</evidence>
<keyword evidence="3 8" id="KW-0808">Transferase</keyword>
<gene>
    <name evidence="8" type="ORF">SAMN05421742_10860</name>
</gene>
<name>A0A1G8DN07_9PROT</name>
<dbReference type="SMART" id="SM00563">
    <property type="entry name" value="PlsC"/>
    <property type="match status" value="1"/>
</dbReference>
<dbReference type="GO" id="GO:0003841">
    <property type="term" value="F:1-acylglycerol-3-phosphate O-acyltransferase activity"/>
    <property type="evidence" value="ECO:0007669"/>
    <property type="project" value="TreeGrafter"/>
</dbReference>
<evidence type="ECO:0000256" key="1">
    <source>
        <dbReference type="ARBA" id="ARBA00005189"/>
    </source>
</evidence>
<dbReference type="GO" id="GO:0006654">
    <property type="term" value="P:phosphatidic acid biosynthetic process"/>
    <property type="evidence" value="ECO:0007669"/>
    <property type="project" value="TreeGrafter"/>
</dbReference>
<evidence type="ECO:0000313" key="9">
    <source>
        <dbReference type="Proteomes" id="UP000217076"/>
    </source>
</evidence>
<dbReference type="Proteomes" id="UP000217076">
    <property type="component" value="Unassembled WGS sequence"/>
</dbReference>
<keyword evidence="6" id="KW-1133">Transmembrane helix</keyword>
<protein>
    <submittedName>
        <fullName evidence="8">1-acyl-sn-glycerol-3-phosphate acyltransferase</fullName>
    </submittedName>
</protein>
<dbReference type="AlphaFoldDB" id="A0A1G8DN07"/>
<evidence type="ECO:0000256" key="3">
    <source>
        <dbReference type="ARBA" id="ARBA00022679"/>
    </source>
</evidence>
<feature type="domain" description="Phospholipid/glycerol acyltransferase" evidence="7">
    <location>
        <begin position="96"/>
        <end position="211"/>
    </location>
</feature>
<keyword evidence="5 8" id="KW-0012">Acyltransferase</keyword>
<evidence type="ECO:0000313" key="8">
    <source>
        <dbReference type="EMBL" id="SDH58889.1"/>
    </source>
</evidence>
<proteinExistence type="predicted"/>
<dbReference type="PANTHER" id="PTHR10434">
    <property type="entry name" value="1-ACYL-SN-GLYCEROL-3-PHOSPHATE ACYLTRANSFERASE"/>
    <property type="match status" value="1"/>
</dbReference>
<reference evidence="9" key="1">
    <citation type="submission" date="2016-10" db="EMBL/GenBank/DDBJ databases">
        <authorList>
            <person name="Varghese N."/>
            <person name="Submissions S."/>
        </authorList>
    </citation>
    <scope>NUCLEOTIDE SEQUENCE [LARGE SCALE GENOMIC DNA]</scope>
    <source>
        <strain evidence="9">930I</strain>
    </source>
</reference>
<evidence type="ECO:0000259" key="7">
    <source>
        <dbReference type="SMART" id="SM00563"/>
    </source>
</evidence>
<dbReference type="Pfam" id="PF01553">
    <property type="entry name" value="Acyltransferase"/>
    <property type="match status" value="1"/>
</dbReference>
<dbReference type="RefSeq" id="WP_092620498.1">
    <property type="nucleotide sequence ID" value="NZ_FNCV01000008.1"/>
</dbReference>
<accession>A0A1G8DN07</accession>
<keyword evidence="6" id="KW-0812">Transmembrane</keyword>
<keyword evidence="6" id="KW-0472">Membrane</keyword>
<organism evidence="8 9">
    <name type="scientific">Roseospirillum parvum</name>
    <dbReference type="NCBI Taxonomy" id="83401"/>
    <lineage>
        <taxon>Bacteria</taxon>
        <taxon>Pseudomonadati</taxon>
        <taxon>Pseudomonadota</taxon>
        <taxon>Alphaproteobacteria</taxon>
        <taxon>Rhodospirillales</taxon>
        <taxon>Rhodospirillaceae</taxon>
        <taxon>Roseospirillum</taxon>
    </lineage>
</organism>
<dbReference type="CDD" id="cd07989">
    <property type="entry name" value="LPLAT_AGPAT-like"/>
    <property type="match status" value="1"/>
</dbReference>
<evidence type="ECO:0000256" key="6">
    <source>
        <dbReference type="SAM" id="Phobius"/>
    </source>
</evidence>
<feature type="transmembrane region" description="Helical" evidence="6">
    <location>
        <begin position="37"/>
        <end position="58"/>
    </location>
</feature>
<dbReference type="SUPFAM" id="SSF69593">
    <property type="entry name" value="Glycerol-3-phosphate (1)-acyltransferase"/>
    <property type="match status" value="1"/>
</dbReference>